<sequence>MPTLIITVDLQCCRCSTKIQKILCCMQERGEFEIEKIVYKKETVEVSGPFDAEKLYCKLWCKASKIIKDIKIKPPPPPEEKKPKTDDKKDEDKKPDKPKPKPDPPCKLIFPYMYPPHQYCPTWPCGCPTQHCECHSKPPPPAPTPPPPPPEPTKPACGCHGCSPPYPPYMAPYPPMVVCEENPNYGACTIM</sequence>
<accession>A0A0D9W4G4</accession>
<organism evidence="2 3">
    <name type="scientific">Leersia perrieri</name>
    <dbReference type="NCBI Taxonomy" id="77586"/>
    <lineage>
        <taxon>Eukaryota</taxon>
        <taxon>Viridiplantae</taxon>
        <taxon>Streptophyta</taxon>
        <taxon>Embryophyta</taxon>
        <taxon>Tracheophyta</taxon>
        <taxon>Spermatophyta</taxon>
        <taxon>Magnoliopsida</taxon>
        <taxon>Liliopsida</taxon>
        <taxon>Poales</taxon>
        <taxon>Poaceae</taxon>
        <taxon>BOP clade</taxon>
        <taxon>Oryzoideae</taxon>
        <taxon>Oryzeae</taxon>
        <taxon>Oryzinae</taxon>
        <taxon>Leersia</taxon>
    </lineage>
</organism>
<reference evidence="3" key="2">
    <citation type="submission" date="2013-12" db="EMBL/GenBank/DDBJ databases">
        <authorList>
            <person name="Yu Y."/>
            <person name="Lee S."/>
            <person name="de Baynast K."/>
            <person name="Wissotski M."/>
            <person name="Liu L."/>
            <person name="Talag J."/>
            <person name="Goicoechea J."/>
            <person name="Angelova A."/>
            <person name="Jetty R."/>
            <person name="Kudrna D."/>
            <person name="Golser W."/>
            <person name="Rivera L."/>
            <person name="Zhang J."/>
            <person name="Wing R."/>
        </authorList>
    </citation>
    <scope>NUCLEOTIDE SEQUENCE</scope>
</reference>
<dbReference type="eggNOG" id="ENOG502QQC3">
    <property type="taxonomic scope" value="Eukaryota"/>
</dbReference>
<feature type="region of interest" description="Disordered" evidence="1">
    <location>
        <begin position="71"/>
        <end position="104"/>
    </location>
</feature>
<dbReference type="AlphaFoldDB" id="A0A0D9W4G4"/>
<evidence type="ECO:0000313" key="2">
    <source>
        <dbReference type="EnsemblPlants" id="LPERR04G08000.1"/>
    </source>
</evidence>
<evidence type="ECO:0000256" key="1">
    <source>
        <dbReference type="SAM" id="MobiDB-lite"/>
    </source>
</evidence>
<dbReference type="PANTHER" id="PTHR47005">
    <property type="entry name" value="HEAVY METAL TRANSPORT/DETOXIFICATION SUPERFAMILY PROTEIN"/>
    <property type="match status" value="1"/>
</dbReference>
<keyword evidence="3" id="KW-1185">Reference proteome</keyword>
<dbReference type="STRING" id="77586.A0A0D9W4G4"/>
<reference evidence="2 3" key="1">
    <citation type="submission" date="2012-08" db="EMBL/GenBank/DDBJ databases">
        <title>Oryza genome evolution.</title>
        <authorList>
            <person name="Wing R.A."/>
        </authorList>
    </citation>
    <scope>NUCLEOTIDE SEQUENCE</scope>
</reference>
<evidence type="ECO:0000313" key="3">
    <source>
        <dbReference type="Proteomes" id="UP000032180"/>
    </source>
</evidence>
<dbReference type="EnsemblPlants" id="LPERR04G08000.1">
    <property type="protein sequence ID" value="LPERR04G08000.1"/>
    <property type="gene ID" value="LPERR04G08000"/>
</dbReference>
<dbReference type="HOGENOM" id="CLU_060839_0_1_1"/>
<name>A0A0D9W4G4_9ORYZ</name>
<reference evidence="2" key="3">
    <citation type="submission" date="2015-04" db="UniProtKB">
        <authorList>
            <consortium name="EnsemblPlants"/>
        </authorList>
    </citation>
    <scope>IDENTIFICATION</scope>
</reference>
<protein>
    <recommendedName>
        <fullName evidence="4">HMA domain-containing protein</fullName>
    </recommendedName>
</protein>
<proteinExistence type="predicted"/>
<dbReference type="Gramene" id="LPERR04G08000.1">
    <property type="protein sequence ID" value="LPERR04G08000.1"/>
    <property type="gene ID" value="LPERR04G08000"/>
</dbReference>
<dbReference type="PANTHER" id="PTHR47005:SF11">
    <property type="entry name" value="OS04G0401100 PROTEIN"/>
    <property type="match status" value="1"/>
</dbReference>
<evidence type="ECO:0008006" key="4">
    <source>
        <dbReference type="Google" id="ProtNLM"/>
    </source>
</evidence>
<dbReference type="Proteomes" id="UP000032180">
    <property type="component" value="Chromosome 4"/>
</dbReference>